<reference evidence="11 12" key="1">
    <citation type="journal article" date="2018" name="Nat. Ecol. Evol.">
        <title>Pezizomycetes genomes reveal the molecular basis of ectomycorrhizal truffle lifestyle.</title>
        <authorList>
            <person name="Murat C."/>
            <person name="Payen T."/>
            <person name="Noel B."/>
            <person name="Kuo A."/>
            <person name="Morin E."/>
            <person name="Chen J."/>
            <person name="Kohler A."/>
            <person name="Krizsan K."/>
            <person name="Balestrini R."/>
            <person name="Da Silva C."/>
            <person name="Montanini B."/>
            <person name="Hainaut M."/>
            <person name="Levati E."/>
            <person name="Barry K.W."/>
            <person name="Belfiori B."/>
            <person name="Cichocki N."/>
            <person name="Clum A."/>
            <person name="Dockter R.B."/>
            <person name="Fauchery L."/>
            <person name="Guy J."/>
            <person name="Iotti M."/>
            <person name="Le Tacon F."/>
            <person name="Lindquist E.A."/>
            <person name="Lipzen A."/>
            <person name="Malagnac F."/>
            <person name="Mello A."/>
            <person name="Molinier V."/>
            <person name="Miyauchi S."/>
            <person name="Poulain J."/>
            <person name="Riccioni C."/>
            <person name="Rubini A."/>
            <person name="Sitrit Y."/>
            <person name="Splivallo R."/>
            <person name="Traeger S."/>
            <person name="Wang M."/>
            <person name="Zifcakova L."/>
            <person name="Wipf D."/>
            <person name="Zambonelli A."/>
            <person name="Paolocci F."/>
            <person name="Nowrousian M."/>
            <person name="Ottonello S."/>
            <person name="Baldrian P."/>
            <person name="Spatafora J.W."/>
            <person name="Henrissat B."/>
            <person name="Nagy L.G."/>
            <person name="Aury J.M."/>
            <person name="Wincker P."/>
            <person name="Grigoriev I.V."/>
            <person name="Bonfante P."/>
            <person name="Martin F.M."/>
        </authorList>
    </citation>
    <scope>NUCLEOTIDE SEQUENCE [LARGE SCALE GENOMIC DNA]</scope>
    <source>
        <strain evidence="11 12">120613-1</strain>
    </source>
</reference>
<protein>
    <submittedName>
        <fullName evidence="11">Alkaline proteinase</fullName>
    </submittedName>
</protein>
<evidence type="ECO:0000256" key="8">
    <source>
        <dbReference type="SAM" id="SignalP"/>
    </source>
</evidence>
<dbReference type="InterPro" id="IPR023827">
    <property type="entry name" value="Peptidase_S8_Asp-AS"/>
</dbReference>
<dbReference type="Proteomes" id="UP000276215">
    <property type="component" value="Unassembled WGS sequence"/>
</dbReference>
<evidence type="ECO:0000313" key="11">
    <source>
        <dbReference type="EMBL" id="RPA95409.1"/>
    </source>
</evidence>
<dbReference type="Gene3D" id="3.40.50.200">
    <property type="entry name" value="Peptidase S8/S53 domain"/>
    <property type="match status" value="1"/>
</dbReference>
<gene>
    <name evidence="11" type="ORF">L873DRAFT_1837181</name>
</gene>
<dbReference type="PANTHER" id="PTHR43806:SF11">
    <property type="entry name" value="CEREVISIN-RELATED"/>
    <property type="match status" value="1"/>
</dbReference>
<dbReference type="PROSITE" id="PS00136">
    <property type="entry name" value="SUBTILASE_ASP"/>
    <property type="match status" value="1"/>
</dbReference>
<dbReference type="PROSITE" id="PS00138">
    <property type="entry name" value="SUBTILASE_SER"/>
    <property type="match status" value="1"/>
</dbReference>
<feature type="domain" description="Peptidase S8/S53" evidence="9">
    <location>
        <begin position="144"/>
        <end position="364"/>
    </location>
</feature>
<feature type="chain" id="PRO_5018280847" evidence="8">
    <location>
        <begin position="20"/>
        <end position="387"/>
    </location>
</feature>
<accession>A0A3N4JAU4</accession>
<feature type="signal peptide" evidence="8">
    <location>
        <begin position="1"/>
        <end position="19"/>
    </location>
</feature>
<comment type="similarity">
    <text evidence="1 6 7">Belongs to the peptidase S8 family.</text>
</comment>
<dbReference type="OrthoDB" id="206201at2759"/>
<keyword evidence="12" id="KW-1185">Reference proteome</keyword>
<feature type="active site" description="Charge relay system" evidence="6">
    <location>
        <position position="331"/>
    </location>
</feature>
<evidence type="ECO:0000256" key="1">
    <source>
        <dbReference type="ARBA" id="ARBA00011073"/>
    </source>
</evidence>
<evidence type="ECO:0000313" key="12">
    <source>
        <dbReference type="Proteomes" id="UP000276215"/>
    </source>
</evidence>
<keyword evidence="5 6" id="KW-0720">Serine protease</keyword>
<evidence type="ECO:0000259" key="10">
    <source>
        <dbReference type="Pfam" id="PF05922"/>
    </source>
</evidence>
<feature type="domain" description="Inhibitor I9" evidence="10">
    <location>
        <begin position="35"/>
        <end position="116"/>
    </location>
</feature>
<evidence type="ECO:0000256" key="4">
    <source>
        <dbReference type="ARBA" id="ARBA00022801"/>
    </source>
</evidence>
<dbReference type="Pfam" id="PF05922">
    <property type="entry name" value="Inhibitor_I9"/>
    <property type="match status" value="1"/>
</dbReference>
<feature type="active site" description="Charge relay system" evidence="6">
    <location>
        <position position="183"/>
    </location>
</feature>
<keyword evidence="2 6" id="KW-0645">Protease</keyword>
<evidence type="ECO:0000256" key="2">
    <source>
        <dbReference type="ARBA" id="ARBA00022670"/>
    </source>
</evidence>
<dbReference type="InterPro" id="IPR034193">
    <property type="entry name" value="PCSK9_ProteinaseK-like"/>
</dbReference>
<dbReference type="GO" id="GO:0006508">
    <property type="term" value="P:proteolysis"/>
    <property type="evidence" value="ECO:0007669"/>
    <property type="project" value="UniProtKB-KW"/>
</dbReference>
<name>A0A3N4JAU4_9PEZI</name>
<dbReference type="Gene3D" id="3.30.70.80">
    <property type="entry name" value="Peptidase S8 propeptide/proteinase inhibitor I9"/>
    <property type="match status" value="1"/>
</dbReference>
<dbReference type="FunFam" id="3.40.50.200:FF:000014">
    <property type="entry name" value="Proteinase K"/>
    <property type="match status" value="1"/>
</dbReference>
<evidence type="ECO:0000256" key="5">
    <source>
        <dbReference type="ARBA" id="ARBA00022825"/>
    </source>
</evidence>
<evidence type="ECO:0000256" key="3">
    <source>
        <dbReference type="ARBA" id="ARBA00022729"/>
    </source>
</evidence>
<evidence type="ECO:0000256" key="6">
    <source>
        <dbReference type="PROSITE-ProRule" id="PRU01240"/>
    </source>
</evidence>
<dbReference type="InterPro" id="IPR015500">
    <property type="entry name" value="Peptidase_S8_subtilisin-rel"/>
</dbReference>
<dbReference type="AlphaFoldDB" id="A0A3N4JAU4"/>
<evidence type="ECO:0000256" key="7">
    <source>
        <dbReference type="RuleBase" id="RU003355"/>
    </source>
</evidence>
<feature type="active site" description="Charge relay system" evidence="6">
    <location>
        <position position="152"/>
    </location>
</feature>
<dbReference type="CDD" id="cd04077">
    <property type="entry name" value="Peptidases_S8_PCSK9_ProteinaseK_like"/>
    <property type="match status" value="1"/>
</dbReference>
<dbReference type="SUPFAM" id="SSF54897">
    <property type="entry name" value="Protease propeptides/inhibitors"/>
    <property type="match status" value="1"/>
</dbReference>
<dbReference type="InterPro" id="IPR037045">
    <property type="entry name" value="S8pro/Inhibitor_I9_sf"/>
</dbReference>
<dbReference type="InterPro" id="IPR050131">
    <property type="entry name" value="Peptidase_S8_subtilisin-like"/>
</dbReference>
<dbReference type="PANTHER" id="PTHR43806">
    <property type="entry name" value="PEPTIDASE S8"/>
    <property type="match status" value="1"/>
</dbReference>
<dbReference type="EMBL" id="ML120426">
    <property type="protein sequence ID" value="RPA95409.1"/>
    <property type="molecule type" value="Genomic_DNA"/>
</dbReference>
<dbReference type="InterPro" id="IPR000209">
    <property type="entry name" value="Peptidase_S8/S53_dom"/>
</dbReference>
<evidence type="ECO:0000259" key="9">
    <source>
        <dbReference type="Pfam" id="PF00082"/>
    </source>
</evidence>
<keyword evidence="4 6" id="KW-0378">Hydrolase</keyword>
<dbReference type="PROSITE" id="PS51892">
    <property type="entry name" value="SUBTILASE"/>
    <property type="match status" value="1"/>
</dbReference>
<dbReference type="PRINTS" id="PR00723">
    <property type="entry name" value="SUBTILISIN"/>
</dbReference>
<proteinExistence type="inferred from homology"/>
<sequence>MQLFRTLIVAALAVLPAVASPVPKDVKAGDIIPDVYFVVLKDTISTQALDEYKTWVASIHSEALRKLGALPTRTFKYTYDMPSLKGYAGTFDKATINEIAARDEVAYVEPDAVRTIQALVSFAPFPIAKSGAGSNYVYDTSGGAGVYAYVVDTGIYISHSDFGGRATWGYNAVNTSNTDRNGHGTHVSGTTGSATYAVAKSVNLIAVKVLDASGSGTASGVIAGVNWVTSDSVPNMSLGGSFSASLSTAVNSAVAAGITFTIAAGNSNVDVVNASPASAANALTVGAIQSNLTRASYSNYGSVLDIFAPGSSVTSTWIGSPTATNTISGTSTASPHVAGVAAYLIALEGLTTPAAVRSRMVALAGTGLVTNPGTGSPNKLLYNGSGA</sequence>
<dbReference type="InterPro" id="IPR036852">
    <property type="entry name" value="Peptidase_S8/S53_dom_sf"/>
</dbReference>
<dbReference type="InterPro" id="IPR010259">
    <property type="entry name" value="S8pro/Inhibitor_I9"/>
</dbReference>
<keyword evidence="3 8" id="KW-0732">Signal</keyword>
<dbReference type="GO" id="GO:0004252">
    <property type="term" value="F:serine-type endopeptidase activity"/>
    <property type="evidence" value="ECO:0007669"/>
    <property type="project" value="UniProtKB-UniRule"/>
</dbReference>
<dbReference type="Pfam" id="PF00082">
    <property type="entry name" value="Peptidase_S8"/>
    <property type="match status" value="1"/>
</dbReference>
<organism evidence="11 12">
    <name type="scientific">Choiromyces venosus 120613-1</name>
    <dbReference type="NCBI Taxonomy" id="1336337"/>
    <lineage>
        <taxon>Eukaryota</taxon>
        <taxon>Fungi</taxon>
        <taxon>Dikarya</taxon>
        <taxon>Ascomycota</taxon>
        <taxon>Pezizomycotina</taxon>
        <taxon>Pezizomycetes</taxon>
        <taxon>Pezizales</taxon>
        <taxon>Tuberaceae</taxon>
        <taxon>Choiromyces</taxon>
    </lineage>
</organism>
<dbReference type="SUPFAM" id="SSF52743">
    <property type="entry name" value="Subtilisin-like"/>
    <property type="match status" value="1"/>
</dbReference>
<dbReference type="STRING" id="1336337.A0A3N4JAU4"/>
<dbReference type="InterPro" id="IPR023828">
    <property type="entry name" value="Peptidase_S8_Ser-AS"/>
</dbReference>
<dbReference type="GO" id="GO:0005576">
    <property type="term" value="C:extracellular region"/>
    <property type="evidence" value="ECO:0007669"/>
    <property type="project" value="UniProtKB-ARBA"/>
</dbReference>